<evidence type="ECO:0000256" key="1">
    <source>
        <dbReference type="SAM" id="MobiDB-lite"/>
    </source>
</evidence>
<feature type="compositionally biased region" description="Basic and acidic residues" evidence="1">
    <location>
        <begin position="50"/>
        <end position="64"/>
    </location>
</feature>
<reference evidence="2 3" key="1">
    <citation type="journal article" date="2023" name="Nucleic Acids Res.">
        <title>The hologenome of Daphnia magna reveals possible DNA methylation and microbiome-mediated evolution of the host genome.</title>
        <authorList>
            <person name="Chaturvedi A."/>
            <person name="Li X."/>
            <person name="Dhandapani V."/>
            <person name="Marshall H."/>
            <person name="Kissane S."/>
            <person name="Cuenca-Cambronero M."/>
            <person name="Asole G."/>
            <person name="Calvet F."/>
            <person name="Ruiz-Romero M."/>
            <person name="Marangio P."/>
            <person name="Guigo R."/>
            <person name="Rago D."/>
            <person name="Mirbahai L."/>
            <person name="Eastwood N."/>
            <person name="Colbourne J.K."/>
            <person name="Zhou J."/>
            <person name="Mallon E."/>
            <person name="Orsini L."/>
        </authorList>
    </citation>
    <scope>NUCLEOTIDE SEQUENCE [LARGE SCALE GENOMIC DNA]</scope>
    <source>
        <strain evidence="2">LRV0_1</strain>
    </source>
</reference>
<proteinExistence type="predicted"/>
<keyword evidence="3" id="KW-1185">Reference proteome</keyword>
<protein>
    <submittedName>
        <fullName evidence="2">Uncharacterized protein</fullName>
    </submittedName>
</protein>
<dbReference type="Proteomes" id="UP001234178">
    <property type="component" value="Unassembled WGS sequence"/>
</dbReference>
<dbReference type="EMBL" id="JAOYFB010000036">
    <property type="protein sequence ID" value="KAK4019613.1"/>
    <property type="molecule type" value="Genomic_DNA"/>
</dbReference>
<comment type="caution">
    <text evidence="2">The sequence shown here is derived from an EMBL/GenBank/DDBJ whole genome shotgun (WGS) entry which is preliminary data.</text>
</comment>
<feature type="region of interest" description="Disordered" evidence="1">
    <location>
        <begin position="39"/>
        <end position="87"/>
    </location>
</feature>
<accession>A0ABR0A3S3</accession>
<gene>
    <name evidence="2" type="ORF">OUZ56_001627</name>
</gene>
<evidence type="ECO:0000313" key="2">
    <source>
        <dbReference type="EMBL" id="KAK4019613.1"/>
    </source>
</evidence>
<name>A0ABR0A3S3_9CRUS</name>
<sequence length="117" mass="12862">MGQAGATVYWSSRVSFTYIEEGEAKGEKLETWHAFVDLNGRQPSSQNDAVKQEENKRPAAKKETVSSSSSSRQKAAEAGVDTPMTSQSLCDSSPIYICIKVSHRLYCRSSSNSMYGK</sequence>
<evidence type="ECO:0000313" key="3">
    <source>
        <dbReference type="Proteomes" id="UP001234178"/>
    </source>
</evidence>
<organism evidence="2 3">
    <name type="scientific">Daphnia magna</name>
    <dbReference type="NCBI Taxonomy" id="35525"/>
    <lineage>
        <taxon>Eukaryota</taxon>
        <taxon>Metazoa</taxon>
        <taxon>Ecdysozoa</taxon>
        <taxon>Arthropoda</taxon>
        <taxon>Crustacea</taxon>
        <taxon>Branchiopoda</taxon>
        <taxon>Diplostraca</taxon>
        <taxon>Cladocera</taxon>
        <taxon>Anomopoda</taxon>
        <taxon>Daphniidae</taxon>
        <taxon>Daphnia</taxon>
    </lineage>
</organism>